<accession>A0ABV1EE48</accession>
<organism evidence="10 11">
    <name type="scientific">Coprococcus ammoniilyticus</name>
    <dbReference type="NCBI Taxonomy" id="2981785"/>
    <lineage>
        <taxon>Bacteria</taxon>
        <taxon>Bacillati</taxon>
        <taxon>Bacillota</taxon>
        <taxon>Clostridia</taxon>
        <taxon>Lachnospirales</taxon>
        <taxon>Lachnospiraceae</taxon>
        <taxon>Coprococcus</taxon>
    </lineage>
</organism>
<dbReference type="PROSITE" id="PS50109">
    <property type="entry name" value="HIS_KIN"/>
    <property type="match status" value="1"/>
</dbReference>
<keyword evidence="11" id="KW-1185">Reference proteome</keyword>
<keyword evidence="8" id="KW-0812">Transmembrane</keyword>
<dbReference type="PANTHER" id="PTHR45453">
    <property type="entry name" value="PHOSPHATE REGULON SENSOR PROTEIN PHOR"/>
    <property type="match status" value="1"/>
</dbReference>
<dbReference type="Pfam" id="PF02518">
    <property type="entry name" value="HATPase_c"/>
    <property type="match status" value="1"/>
</dbReference>
<dbReference type="InterPro" id="IPR036890">
    <property type="entry name" value="HATPase_C_sf"/>
</dbReference>
<keyword evidence="7" id="KW-0902">Two-component regulatory system</keyword>
<dbReference type="Gene3D" id="1.10.287.130">
    <property type="match status" value="1"/>
</dbReference>
<evidence type="ECO:0000256" key="1">
    <source>
        <dbReference type="ARBA" id="ARBA00000085"/>
    </source>
</evidence>
<feature type="transmembrane region" description="Helical" evidence="8">
    <location>
        <begin position="20"/>
        <end position="41"/>
    </location>
</feature>
<keyword evidence="4" id="KW-0597">Phosphoprotein</keyword>
<comment type="subcellular location">
    <subcellularLocation>
        <location evidence="2">Membrane</location>
    </subcellularLocation>
</comment>
<dbReference type="Gene3D" id="3.30.565.10">
    <property type="entry name" value="Histidine kinase-like ATPase, C-terminal domain"/>
    <property type="match status" value="1"/>
</dbReference>
<comment type="caution">
    <text evidence="10">The sequence shown here is derived from an EMBL/GenBank/DDBJ whole genome shotgun (WGS) entry which is preliminary data.</text>
</comment>
<evidence type="ECO:0000256" key="3">
    <source>
        <dbReference type="ARBA" id="ARBA00012438"/>
    </source>
</evidence>
<dbReference type="InterPro" id="IPR003661">
    <property type="entry name" value="HisK_dim/P_dom"/>
</dbReference>
<keyword evidence="8" id="KW-0472">Membrane</keyword>
<evidence type="ECO:0000256" key="4">
    <source>
        <dbReference type="ARBA" id="ARBA00022553"/>
    </source>
</evidence>
<dbReference type="InterPro" id="IPR003594">
    <property type="entry name" value="HATPase_dom"/>
</dbReference>
<evidence type="ECO:0000256" key="7">
    <source>
        <dbReference type="ARBA" id="ARBA00023012"/>
    </source>
</evidence>
<keyword evidence="5" id="KW-0808">Transferase</keyword>
<dbReference type="Pfam" id="PF00512">
    <property type="entry name" value="HisKA"/>
    <property type="match status" value="1"/>
</dbReference>
<evidence type="ECO:0000256" key="8">
    <source>
        <dbReference type="SAM" id="Phobius"/>
    </source>
</evidence>
<dbReference type="SMART" id="SM00387">
    <property type="entry name" value="HATPase_c"/>
    <property type="match status" value="1"/>
</dbReference>
<evidence type="ECO:0000256" key="2">
    <source>
        <dbReference type="ARBA" id="ARBA00004370"/>
    </source>
</evidence>
<name>A0ABV1EE48_9FIRM</name>
<keyword evidence="8" id="KW-1133">Transmembrane helix</keyword>
<dbReference type="EC" id="2.7.13.3" evidence="3"/>
<dbReference type="InterPro" id="IPR005467">
    <property type="entry name" value="His_kinase_dom"/>
</dbReference>
<dbReference type="PANTHER" id="PTHR45453:SF1">
    <property type="entry name" value="PHOSPHATE REGULON SENSOR PROTEIN PHOR"/>
    <property type="match status" value="1"/>
</dbReference>
<evidence type="ECO:0000256" key="6">
    <source>
        <dbReference type="ARBA" id="ARBA00022777"/>
    </source>
</evidence>
<dbReference type="GO" id="GO:0016301">
    <property type="term" value="F:kinase activity"/>
    <property type="evidence" value="ECO:0007669"/>
    <property type="project" value="UniProtKB-KW"/>
</dbReference>
<feature type="transmembrane region" description="Helical" evidence="8">
    <location>
        <begin position="306"/>
        <end position="328"/>
    </location>
</feature>
<dbReference type="InterPro" id="IPR036097">
    <property type="entry name" value="HisK_dim/P_sf"/>
</dbReference>
<dbReference type="EMBL" id="JBBNFM010000001">
    <property type="protein sequence ID" value="MEQ2452842.1"/>
    <property type="molecule type" value="Genomic_DNA"/>
</dbReference>
<gene>
    <name evidence="10" type="ORF">AAAT04_02095</name>
</gene>
<dbReference type="Proteomes" id="UP001482186">
    <property type="component" value="Unassembled WGS sequence"/>
</dbReference>
<evidence type="ECO:0000313" key="10">
    <source>
        <dbReference type="EMBL" id="MEQ2452842.1"/>
    </source>
</evidence>
<evidence type="ECO:0000259" key="9">
    <source>
        <dbReference type="PROSITE" id="PS50109"/>
    </source>
</evidence>
<comment type="catalytic activity">
    <reaction evidence="1">
        <text>ATP + protein L-histidine = ADP + protein N-phospho-L-histidine.</text>
        <dbReference type="EC" id="2.7.13.3"/>
    </reaction>
</comment>
<dbReference type="SUPFAM" id="SSF55874">
    <property type="entry name" value="ATPase domain of HSP90 chaperone/DNA topoisomerase II/histidine kinase"/>
    <property type="match status" value="1"/>
</dbReference>
<protein>
    <recommendedName>
        <fullName evidence="3">histidine kinase</fullName>
        <ecNumber evidence="3">2.7.13.3</ecNumber>
    </recommendedName>
</protein>
<evidence type="ECO:0000313" key="11">
    <source>
        <dbReference type="Proteomes" id="UP001482186"/>
    </source>
</evidence>
<sequence>MKKKEKKYYGKKKKFYSFFLKIFIPFIIVTSILGGIITAFLNLTFQNNISSNVQAAEKTIRQAGVKYWDIYQTELEEQKDAEYEFQTPYNHYIGNMIYLNNLSMAVLNDSEVVSMQGFIHLYQKDDASNLTEITDQKDKVFLQINDTSENKYMLYCDNDIFGTAVPEMKDMSADFSFDKMNEVYVSGMQFYPASYTCFADGEEQERTVSEIPDGYVKLDQSSEFTIPHGVVGCIPTSLKVDRYTGTDDIVNDYQNNSNWEYVEDIEKCAYGTHTVYAFPINNDNTAFAVIDYHYNIAKSLMGHMIIYTWLGVVLGSALISLVIAYIMYRSYKSAYDMEQYRRTTSNAMAHDLKSPLAVISLYAENLKSGKNPEKNQYYMEGILNEVKAMNEQVASILDMAKAEDVNTELHKTKVDIGSIINTAAEVYAETIKTKNIRLDIQGSCQIDADETLMYQAVMNMMDNAVKYVTKDGKITVQMSNESLSIQNTSEPIPEDVLKSIWNPFVKGDNSRHGHKGTGLGLSIVKTIMDRHGFTCEMKNAGDGVEVKVDFR</sequence>
<feature type="domain" description="Histidine kinase" evidence="9">
    <location>
        <begin position="347"/>
        <end position="551"/>
    </location>
</feature>
<proteinExistence type="predicted"/>
<dbReference type="RefSeq" id="WP_349115626.1">
    <property type="nucleotide sequence ID" value="NZ_JBBNFM010000001.1"/>
</dbReference>
<dbReference type="SUPFAM" id="SSF47384">
    <property type="entry name" value="Homodimeric domain of signal transducing histidine kinase"/>
    <property type="match status" value="1"/>
</dbReference>
<dbReference type="CDD" id="cd00082">
    <property type="entry name" value="HisKA"/>
    <property type="match status" value="1"/>
</dbReference>
<dbReference type="SMART" id="SM00388">
    <property type="entry name" value="HisKA"/>
    <property type="match status" value="1"/>
</dbReference>
<evidence type="ECO:0000256" key="5">
    <source>
        <dbReference type="ARBA" id="ARBA00022679"/>
    </source>
</evidence>
<reference evidence="10 11" key="1">
    <citation type="submission" date="2024-04" db="EMBL/GenBank/DDBJ databases">
        <title>Human intestinal bacterial collection.</title>
        <authorList>
            <person name="Pauvert C."/>
            <person name="Hitch T.C.A."/>
            <person name="Clavel T."/>
        </authorList>
    </citation>
    <scope>NUCLEOTIDE SEQUENCE [LARGE SCALE GENOMIC DNA]</scope>
    <source>
        <strain evidence="10 11">CLA-AA-H141</strain>
    </source>
</reference>
<keyword evidence="6 10" id="KW-0418">Kinase</keyword>
<dbReference type="InterPro" id="IPR050351">
    <property type="entry name" value="BphY/WalK/GraS-like"/>
</dbReference>